<dbReference type="InterPro" id="IPR011453">
    <property type="entry name" value="DUF1559"/>
</dbReference>
<dbReference type="NCBIfam" id="TIGR04294">
    <property type="entry name" value="pre_pil_HX9DG"/>
    <property type="match status" value="1"/>
</dbReference>
<keyword evidence="1" id="KW-1133">Transmembrane helix</keyword>
<gene>
    <name evidence="3" type="primary">xcpT_27</name>
    <name evidence="3" type="ORF">ElP_65950</name>
</gene>
<reference evidence="3 4" key="1">
    <citation type="submission" date="2019-02" db="EMBL/GenBank/DDBJ databases">
        <title>Deep-cultivation of Planctomycetes and their phenomic and genomic characterization uncovers novel biology.</title>
        <authorList>
            <person name="Wiegand S."/>
            <person name="Jogler M."/>
            <person name="Boedeker C."/>
            <person name="Pinto D."/>
            <person name="Vollmers J."/>
            <person name="Rivas-Marin E."/>
            <person name="Kohn T."/>
            <person name="Peeters S.H."/>
            <person name="Heuer A."/>
            <person name="Rast P."/>
            <person name="Oberbeckmann S."/>
            <person name="Bunk B."/>
            <person name="Jeske O."/>
            <person name="Meyerdierks A."/>
            <person name="Storesund J.E."/>
            <person name="Kallscheuer N."/>
            <person name="Luecker S."/>
            <person name="Lage O.M."/>
            <person name="Pohl T."/>
            <person name="Merkel B.J."/>
            <person name="Hornburger P."/>
            <person name="Mueller R.-W."/>
            <person name="Bruemmer F."/>
            <person name="Labrenz M."/>
            <person name="Spormann A.M."/>
            <person name="Op den Camp H."/>
            <person name="Overmann J."/>
            <person name="Amann R."/>
            <person name="Jetten M.S.M."/>
            <person name="Mascher T."/>
            <person name="Medema M.H."/>
            <person name="Devos D.P."/>
            <person name="Kaster A.-K."/>
            <person name="Ovreas L."/>
            <person name="Rohde M."/>
            <person name="Galperin M.Y."/>
            <person name="Jogler C."/>
        </authorList>
    </citation>
    <scope>NUCLEOTIDE SEQUENCE [LARGE SCALE GENOMIC DNA]</scope>
    <source>
        <strain evidence="3 4">ElP</strain>
    </source>
</reference>
<dbReference type="PROSITE" id="PS00409">
    <property type="entry name" value="PROKAR_NTER_METHYL"/>
    <property type="match status" value="1"/>
</dbReference>
<evidence type="ECO:0000313" key="4">
    <source>
        <dbReference type="Proteomes" id="UP000317835"/>
    </source>
</evidence>
<dbReference type="PANTHER" id="PTHR30093">
    <property type="entry name" value="GENERAL SECRETION PATHWAY PROTEIN G"/>
    <property type="match status" value="1"/>
</dbReference>
<dbReference type="RefSeq" id="WP_145277291.1">
    <property type="nucleotide sequence ID" value="NZ_CP036426.1"/>
</dbReference>
<dbReference type="InterPro" id="IPR027558">
    <property type="entry name" value="Pre_pil_HX9DG_C"/>
</dbReference>
<dbReference type="Pfam" id="PF07596">
    <property type="entry name" value="SBP_bac_10"/>
    <property type="match status" value="1"/>
</dbReference>
<dbReference type="SUPFAM" id="SSF54523">
    <property type="entry name" value="Pili subunits"/>
    <property type="match status" value="1"/>
</dbReference>
<keyword evidence="1" id="KW-0812">Transmembrane</keyword>
<dbReference type="KEGG" id="tpla:ElP_65950"/>
<keyword evidence="4" id="KW-1185">Reference proteome</keyword>
<dbReference type="PANTHER" id="PTHR30093:SF2">
    <property type="entry name" value="TYPE II SECRETION SYSTEM PROTEIN H"/>
    <property type="match status" value="1"/>
</dbReference>
<evidence type="ECO:0000256" key="1">
    <source>
        <dbReference type="SAM" id="Phobius"/>
    </source>
</evidence>
<dbReference type="EMBL" id="CP036426">
    <property type="protein sequence ID" value="QDV38640.1"/>
    <property type="molecule type" value="Genomic_DNA"/>
</dbReference>
<sequence length="371" mass="39945">MAPIRRSITRGFTLIELLVVIAIIGVLIALLLPAVQSAREAARRAQCTNNLKQLALAMMNYESSNGSFPMGDSYVLGNAASGGGWIRQNFGPFVGMSQYYEQGNLYNTLNTSVMIYLAENSTTNGIGIATLWCPSDSASEFQLAPGVYDEGSDNTGWDGALIPMRYSSYAGNSGVLYYHAPRLGGNPGLYGRNTGIFQHAGRPPGRSSSEPTGKVIRLADIRDGTSNTIVMGDVNYGKLADGLTALGESPYGSKWWTSGLIGDTTYAAIFPPNFFRTMADALTLDPYFPENQPQSNFGATANSFHPGGANFAFCDGSVRFVKDTINSWNPFLIDYIDRGVAYNNDGPLPPHGVYQALHTRASGEVVSADQY</sequence>
<organism evidence="3 4">
    <name type="scientific">Tautonia plasticadhaerens</name>
    <dbReference type="NCBI Taxonomy" id="2527974"/>
    <lineage>
        <taxon>Bacteria</taxon>
        <taxon>Pseudomonadati</taxon>
        <taxon>Planctomycetota</taxon>
        <taxon>Planctomycetia</taxon>
        <taxon>Isosphaerales</taxon>
        <taxon>Isosphaeraceae</taxon>
        <taxon>Tautonia</taxon>
    </lineage>
</organism>
<protein>
    <submittedName>
        <fullName evidence="3">Type II secretion system protein G</fullName>
    </submittedName>
</protein>
<dbReference type="OrthoDB" id="260208at2"/>
<proteinExistence type="predicted"/>
<keyword evidence="1" id="KW-0472">Membrane</keyword>
<name>A0A518HCS7_9BACT</name>
<dbReference type="NCBIfam" id="TIGR02532">
    <property type="entry name" value="IV_pilin_GFxxxE"/>
    <property type="match status" value="1"/>
</dbReference>
<evidence type="ECO:0000259" key="2">
    <source>
        <dbReference type="Pfam" id="PF07596"/>
    </source>
</evidence>
<dbReference type="Gene3D" id="3.30.700.10">
    <property type="entry name" value="Glycoprotein, Type 4 Pilin"/>
    <property type="match status" value="1"/>
</dbReference>
<dbReference type="AlphaFoldDB" id="A0A518HCS7"/>
<feature type="domain" description="DUF1559" evidence="2">
    <location>
        <begin position="36"/>
        <end position="326"/>
    </location>
</feature>
<dbReference type="Pfam" id="PF07963">
    <property type="entry name" value="N_methyl"/>
    <property type="match status" value="1"/>
</dbReference>
<dbReference type="Proteomes" id="UP000317835">
    <property type="component" value="Chromosome"/>
</dbReference>
<dbReference type="InterPro" id="IPR045584">
    <property type="entry name" value="Pilin-like"/>
</dbReference>
<evidence type="ECO:0000313" key="3">
    <source>
        <dbReference type="EMBL" id="QDV38640.1"/>
    </source>
</evidence>
<feature type="transmembrane region" description="Helical" evidence="1">
    <location>
        <begin position="12"/>
        <end position="35"/>
    </location>
</feature>
<dbReference type="InterPro" id="IPR012902">
    <property type="entry name" value="N_methyl_site"/>
</dbReference>
<accession>A0A518HCS7</accession>